<name>A0ABW0X758_9ACTN</name>
<feature type="transmembrane region" description="Helical" evidence="1">
    <location>
        <begin position="20"/>
        <end position="41"/>
    </location>
</feature>
<comment type="caution">
    <text evidence="2">The sequence shown here is derived from an EMBL/GenBank/DDBJ whole genome shotgun (WGS) entry which is preliminary data.</text>
</comment>
<keyword evidence="1" id="KW-0812">Transmembrane</keyword>
<keyword evidence="1" id="KW-0472">Membrane</keyword>
<evidence type="ECO:0000256" key="1">
    <source>
        <dbReference type="SAM" id="Phobius"/>
    </source>
</evidence>
<organism evidence="2 3">
    <name type="scientific">Kitasatospora misakiensis</name>
    <dbReference type="NCBI Taxonomy" id="67330"/>
    <lineage>
        <taxon>Bacteria</taxon>
        <taxon>Bacillati</taxon>
        <taxon>Actinomycetota</taxon>
        <taxon>Actinomycetes</taxon>
        <taxon>Kitasatosporales</taxon>
        <taxon>Streptomycetaceae</taxon>
        <taxon>Kitasatospora</taxon>
    </lineage>
</organism>
<keyword evidence="3" id="KW-1185">Reference proteome</keyword>
<proteinExistence type="predicted"/>
<evidence type="ECO:0000313" key="3">
    <source>
        <dbReference type="Proteomes" id="UP001595975"/>
    </source>
</evidence>
<evidence type="ECO:0000313" key="2">
    <source>
        <dbReference type="EMBL" id="MFC5666387.1"/>
    </source>
</evidence>
<accession>A0ABW0X758</accession>
<dbReference type="EMBL" id="JBHSOF010000039">
    <property type="protein sequence ID" value="MFC5666387.1"/>
    <property type="molecule type" value="Genomic_DNA"/>
</dbReference>
<gene>
    <name evidence="2" type="ORF">ACFP3U_25900</name>
</gene>
<protein>
    <submittedName>
        <fullName evidence="2">Uncharacterized protein</fullName>
    </submittedName>
</protein>
<reference evidence="3" key="1">
    <citation type="journal article" date="2019" name="Int. J. Syst. Evol. Microbiol.">
        <title>The Global Catalogue of Microorganisms (GCM) 10K type strain sequencing project: providing services to taxonomists for standard genome sequencing and annotation.</title>
        <authorList>
            <consortium name="The Broad Institute Genomics Platform"/>
            <consortium name="The Broad Institute Genome Sequencing Center for Infectious Disease"/>
            <person name="Wu L."/>
            <person name="Ma J."/>
        </authorList>
    </citation>
    <scope>NUCLEOTIDE SEQUENCE [LARGE SCALE GENOMIC DNA]</scope>
    <source>
        <strain evidence="3">CGMCC 4.1437</strain>
    </source>
</reference>
<dbReference type="RefSeq" id="WP_380228060.1">
    <property type="nucleotide sequence ID" value="NZ_JBHSOF010000039.1"/>
</dbReference>
<keyword evidence="1" id="KW-1133">Transmembrane helix</keyword>
<dbReference type="Proteomes" id="UP001595975">
    <property type="component" value="Unassembled WGS sequence"/>
</dbReference>
<sequence>MTSTGLAALASHPLRTDLPGVANFVFLFVLCVGSVLLATAIGKRAGR</sequence>